<sequence length="144" mass="16641">MKCLRVLENALDRSAPWDRFRVSREMSIVLGPRQRPEPDLIVVHAEAEVDSQATWYPAEAVVLAVEVVSPESEIRDRDRKPQLYAEAGIPHFWRVEDAGDKAVLYAYELDPTTRRYFPVGIFHDRVALTVPFDVEIDLTEVHRR</sequence>
<proteinExistence type="predicted"/>
<dbReference type="InterPro" id="IPR008538">
    <property type="entry name" value="Uma2"/>
</dbReference>
<dbReference type="Proteomes" id="UP000198688">
    <property type="component" value="Chromosome I"/>
</dbReference>
<gene>
    <name evidence="2" type="ORF">SAMN04489716_4277</name>
</gene>
<keyword evidence="2" id="KW-0255">Endonuclease</keyword>
<dbReference type="AlphaFoldDB" id="A0A1H2B2Q8"/>
<keyword evidence="2" id="KW-0378">Hydrolase</keyword>
<evidence type="ECO:0000313" key="2">
    <source>
        <dbReference type="EMBL" id="SDT52259.1"/>
    </source>
</evidence>
<dbReference type="SUPFAM" id="SSF52980">
    <property type="entry name" value="Restriction endonuclease-like"/>
    <property type="match status" value="1"/>
</dbReference>
<organism evidence="2 3">
    <name type="scientific">Actinoplanes derwentensis</name>
    <dbReference type="NCBI Taxonomy" id="113562"/>
    <lineage>
        <taxon>Bacteria</taxon>
        <taxon>Bacillati</taxon>
        <taxon>Actinomycetota</taxon>
        <taxon>Actinomycetes</taxon>
        <taxon>Micromonosporales</taxon>
        <taxon>Micromonosporaceae</taxon>
        <taxon>Actinoplanes</taxon>
    </lineage>
</organism>
<keyword evidence="2" id="KW-0540">Nuclease</keyword>
<accession>A0A1H2B2Q8</accession>
<dbReference type="InterPro" id="IPR012296">
    <property type="entry name" value="Nuclease_put_TT1808"/>
</dbReference>
<evidence type="ECO:0000313" key="3">
    <source>
        <dbReference type="Proteomes" id="UP000198688"/>
    </source>
</evidence>
<dbReference type="Pfam" id="PF05685">
    <property type="entry name" value="Uma2"/>
    <property type="match status" value="1"/>
</dbReference>
<name>A0A1H2B2Q8_9ACTN</name>
<dbReference type="GO" id="GO:0004519">
    <property type="term" value="F:endonuclease activity"/>
    <property type="evidence" value="ECO:0007669"/>
    <property type="project" value="UniProtKB-KW"/>
</dbReference>
<keyword evidence="3" id="KW-1185">Reference proteome</keyword>
<dbReference type="EMBL" id="LT629758">
    <property type="protein sequence ID" value="SDT52259.1"/>
    <property type="molecule type" value="Genomic_DNA"/>
</dbReference>
<reference evidence="2 3" key="1">
    <citation type="submission" date="2016-10" db="EMBL/GenBank/DDBJ databases">
        <authorList>
            <person name="de Groot N.N."/>
        </authorList>
    </citation>
    <scope>NUCLEOTIDE SEQUENCE [LARGE SCALE GENOMIC DNA]</scope>
    <source>
        <strain evidence="2 3">DSM 43941</strain>
    </source>
</reference>
<dbReference type="InterPro" id="IPR011335">
    <property type="entry name" value="Restrct_endonuc-II-like"/>
</dbReference>
<dbReference type="STRING" id="113562.SAMN04489716_4277"/>
<dbReference type="PANTHER" id="PTHR35400:SF3">
    <property type="entry name" value="SLL1072 PROTEIN"/>
    <property type="match status" value="1"/>
</dbReference>
<feature type="domain" description="Putative restriction endonuclease" evidence="1">
    <location>
        <begin position="7"/>
        <end position="123"/>
    </location>
</feature>
<dbReference type="PANTHER" id="PTHR35400">
    <property type="entry name" value="SLR1083 PROTEIN"/>
    <property type="match status" value="1"/>
</dbReference>
<evidence type="ECO:0000259" key="1">
    <source>
        <dbReference type="Pfam" id="PF05685"/>
    </source>
</evidence>
<dbReference type="Gene3D" id="3.90.1570.10">
    <property type="entry name" value="tt1808, chain A"/>
    <property type="match status" value="1"/>
</dbReference>
<protein>
    <submittedName>
        <fullName evidence="2">Putative restriction endonuclease</fullName>
    </submittedName>
</protein>